<reference evidence="1" key="2">
    <citation type="journal article" date="2015" name="Data Brief">
        <title>Shoot transcriptome of the giant reed, Arundo donax.</title>
        <authorList>
            <person name="Barrero R.A."/>
            <person name="Guerrero F.D."/>
            <person name="Moolhuijzen P."/>
            <person name="Goolsby J.A."/>
            <person name="Tidwell J."/>
            <person name="Bellgard S.E."/>
            <person name="Bellgard M.I."/>
        </authorList>
    </citation>
    <scope>NUCLEOTIDE SEQUENCE</scope>
    <source>
        <tissue evidence="1">Shoot tissue taken approximately 20 cm above the soil surface</tissue>
    </source>
</reference>
<name>A0A0A9DZ49_ARUDO</name>
<protein>
    <submittedName>
        <fullName evidence="1">Uncharacterized protein</fullName>
    </submittedName>
</protein>
<reference evidence="1" key="1">
    <citation type="submission" date="2014-09" db="EMBL/GenBank/DDBJ databases">
        <authorList>
            <person name="Magalhaes I.L.F."/>
            <person name="Oliveira U."/>
            <person name="Santos F.R."/>
            <person name="Vidigal T.H.D.A."/>
            <person name="Brescovit A.D."/>
            <person name="Santos A.J."/>
        </authorList>
    </citation>
    <scope>NUCLEOTIDE SEQUENCE</scope>
    <source>
        <tissue evidence="1">Shoot tissue taken approximately 20 cm above the soil surface</tissue>
    </source>
</reference>
<dbReference type="AlphaFoldDB" id="A0A0A9DZ49"/>
<dbReference type="EMBL" id="GBRH01205912">
    <property type="protein sequence ID" value="JAD91983.1"/>
    <property type="molecule type" value="Transcribed_RNA"/>
</dbReference>
<evidence type="ECO:0000313" key="1">
    <source>
        <dbReference type="EMBL" id="JAD91983.1"/>
    </source>
</evidence>
<organism evidence="1">
    <name type="scientific">Arundo donax</name>
    <name type="common">Giant reed</name>
    <name type="synonym">Donax arundinaceus</name>
    <dbReference type="NCBI Taxonomy" id="35708"/>
    <lineage>
        <taxon>Eukaryota</taxon>
        <taxon>Viridiplantae</taxon>
        <taxon>Streptophyta</taxon>
        <taxon>Embryophyta</taxon>
        <taxon>Tracheophyta</taxon>
        <taxon>Spermatophyta</taxon>
        <taxon>Magnoliopsida</taxon>
        <taxon>Liliopsida</taxon>
        <taxon>Poales</taxon>
        <taxon>Poaceae</taxon>
        <taxon>PACMAD clade</taxon>
        <taxon>Arundinoideae</taxon>
        <taxon>Arundineae</taxon>
        <taxon>Arundo</taxon>
    </lineage>
</organism>
<accession>A0A0A9DZ49</accession>
<proteinExistence type="predicted"/>
<sequence>MPYNAILAGPCWSSLWWWPTTHTWQSRSQAPKGPINIVANLKGSLQCDKEAHELADVSSMLGGWPLPQATTVETKIEAVEGKEVHLGDDASRTVRIGGNLGAK</sequence>